<feature type="chain" id="PRO_5011692651" evidence="2">
    <location>
        <begin position="26"/>
        <end position="990"/>
    </location>
</feature>
<dbReference type="Gene3D" id="3.30.379.10">
    <property type="entry name" value="Chitobiase/beta-hexosaminidase domain 2-like"/>
    <property type="match status" value="1"/>
</dbReference>
<reference evidence="4 5" key="1">
    <citation type="submission" date="2016-10" db="EMBL/GenBank/DDBJ databases">
        <authorList>
            <person name="de Groot N.N."/>
        </authorList>
    </citation>
    <scope>NUCLEOTIDE SEQUENCE [LARGE SCALE GENOMIC DNA]</scope>
    <source>
        <strain evidence="4 5">DSM 22900</strain>
    </source>
</reference>
<accession>A0A1I1ETX0</accession>
<dbReference type="PANTHER" id="PTHR37842">
    <property type="match status" value="1"/>
</dbReference>
<protein>
    <submittedName>
        <fullName evidence="4">Glycosyl hydrolase family 115</fullName>
    </submittedName>
</protein>
<dbReference type="InterPro" id="IPR041437">
    <property type="entry name" value="GH115_C"/>
</dbReference>
<dbReference type="GO" id="GO:0005975">
    <property type="term" value="P:carbohydrate metabolic process"/>
    <property type="evidence" value="ECO:0007669"/>
    <property type="project" value="UniProtKB-ARBA"/>
</dbReference>
<feature type="signal peptide" evidence="2">
    <location>
        <begin position="1"/>
        <end position="25"/>
    </location>
</feature>
<dbReference type="Proteomes" id="UP000199577">
    <property type="component" value="Unassembled WGS sequence"/>
</dbReference>
<dbReference type="PANTHER" id="PTHR37842:SF2">
    <property type="entry name" value="GYLCOSYL HYDROLASE 115 C-TERMINAL DOMAIN-CONTAINING PROTEIN"/>
    <property type="match status" value="1"/>
</dbReference>
<name>A0A1I1ETX0_9SPHI</name>
<gene>
    <name evidence="4" type="ORF">SAMN05421747_10218</name>
</gene>
<proteinExistence type="predicted"/>
<dbReference type="InterPro" id="IPR042301">
    <property type="entry name" value="GH115_sf"/>
</dbReference>
<dbReference type="RefSeq" id="WP_090971080.1">
    <property type="nucleotide sequence ID" value="NZ_FOLL01000002.1"/>
</dbReference>
<organism evidence="4 5">
    <name type="scientific">Parapedobacter composti</name>
    <dbReference type="NCBI Taxonomy" id="623281"/>
    <lineage>
        <taxon>Bacteria</taxon>
        <taxon>Pseudomonadati</taxon>
        <taxon>Bacteroidota</taxon>
        <taxon>Sphingobacteriia</taxon>
        <taxon>Sphingobacteriales</taxon>
        <taxon>Sphingobacteriaceae</taxon>
        <taxon>Parapedobacter</taxon>
    </lineage>
</organism>
<keyword evidence="5" id="KW-1185">Reference proteome</keyword>
<sequence length="990" mass="112561">MLNFTNHISKSIVTAGFLLALVAMANAQVFLSDAGTNHRNRFPLVDVREATAIYYDTADFTAVKTSARLFAEDVERVSGMSVAVGPVTGKMAKNMVLVGSLGQNGLIDRLVEEKKMTVDSIVGAWERYTIQLVINPFPGVSKALVVAGSDRRGTAYGLFSISEAIGVSPWYWWADVPVKKRDRLYLDVKPFTAPAPTVKYRGIFINDEDWGLLPWAKHTFDPERKDIGPKTYAKVFELLLRLKANYLCPAMHEASGAFNKYPENKLVADSFGIVMGSVHPEPLLFNNASEWDKKTMGEWNYMTNKEGILRVLDKRVKENAPYENVYTLALRGLHDRAMTGNYTLEQRVKLVGQALKDQRTILQKYIDKPIEEIPQAFTPYKEVLDLYLAGLELPDDVILVWPDDNYGYMKQLSNEKERKRSGGSGVYYHASYLGIPHDYLWLSSTPPALMYEELHKAYRTGADRLWLLNAGDIKSCEFPVTLFLAMAYDLTQFNFDNVPDFQAHWWSAMYGQHYFDEFREISREYHRLAFARKPEFMGWGYQWNTFKQGRERPTDTDFSFVNYGEAEKRIADYHRIGKKAERLLNEVSPEERPSFFQLVYYPVKGAELMNKKWLTAQQQRLFLAQGRSEANLLKDKVKHYYDTLYTISYEYNDLLESKWKRIMSLKQGVVASYFELPKLDSLKVPVQPAMALFVEGQEPLKGVSSYHHLPAFSKFFSNKKYVVDVFNTGGGSFDWQLEVSADWITVSKAQGTVVYGDRVAVGVDWERVPVGEKVSGYIRFTSGDITEHVLVSVFNPELPAITDVRGHFVEDNGVIAIPGADFHRKRETEDIKMYLIDNLGVEDRCVMIGDPVAKVRNPRDDQSPGVAYDFYTFHHGPVDVYTYVLPVFPLNSDRDFGFHEQHTSQTRYAVCIDDGPVALPSSSAPEYTQTWADNVLRNAAVNKSTLYIDKPGKHTLHIKCGDPGMVIQKIVLDFGGLKKSYLGPSMTKVE</sequence>
<dbReference type="InterPro" id="IPR031924">
    <property type="entry name" value="GH115"/>
</dbReference>
<dbReference type="Gene3D" id="2.60.120.1620">
    <property type="match status" value="1"/>
</dbReference>
<evidence type="ECO:0000256" key="2">
    <source>
        <dbReference type="SAM" id="SignalP"/>
    </source>
</evidence>
<dbReference type="Gene3D" id="1.20.58.2150">
    <property type="match status" value="1"/>
</dbReference>
<evidence type="ECO:0000256" key="1">
    <source>
        <dbReference type="ARBA" id="ARBA00022801"/>
    </source>
</evidence>
<feature type="domain" description="Gylcosyl hydrolase 115 C-terminal" evidence="3">
    <location>
        <begin position="808"/>
        <end position="985"/>
    </location>
</feature>
<evidence type="ECO:0000313" key="5">
    <source>
        <dbReference type="Proteomes" id="UP000199577"/>
    </source>
</evidence>
<evidence type="ECO:0000259" key="3">
    <source>
        <dbReference type="Pfam" id="PF17829"/>
    </source>
</evidence>
<dbReference type="InterPro" id="IPR029018">
    <property type="entry name" value="Hex-like_dom2"/>
</dbReference>
<evidence type="ECO:0000313" key="4">
    <source>
        <dbReference type="EMBL" id="SFB90554.1"/>
    </source>
</evidence>
<dbReference type="Gene3D" id="3.20.20.520">
    <property type="entry name" value="Glycosyl hydrolase family 115"/>
    <property type="match status" value="1"/>
</dbReference>
<dbReference type="AlphaFoldDB" id="A0A1I1ETX0"/>
<dbReference type="OrthoDB" id="8727830at2"/>
<dbReference type="GO" id="GO:0016787">
    <property type="term" value="F:hydrolase activity"/>
    <property type="evidence" value="ECO:0007669"/>
    <property type="project" value="UniProtKB-KW"/>
</dbReference>
<dbReference type="STRING" id="623281.SAMN05421747_10218"/>
<dbReference type="Pfam" id="PF15979">
    <property type="entry name" value="Glyco_hydro_115"/>
    <property type="match status" value="1"/>
</dbReference>
<dbReference type="Pfam" id="PF17829">
    <property type="entry name" value="GH115_C"/>
    <property type="match status" value="1"/>
</dbReference>
<keyword evidence="2" id="KW-0732">Signal</keyword>
<keyword evidence="1 4" id="KW-0378">Hydrolase</keyword>
<dbReference type="EMBL" id="FOLL01000002">
    <property type="protein sequence ID" value="SFB90554.1"/>
    <property type="molecule type" value="Genomic_DNA"/>
</dbReference>